<dbReference type="EMBL" id="KB468157">
    <property type="protein sequence ID" value="PCH44082.1"/>
    <property type="molecule type" value="Genomic_DNA"/>
</dbReference>
<dbReference type="PROSITE" id="PS50097">
    <property type="entry name" value="BTB"/>
    <property type="match status" value="1"/>
</dbReference>
<reference evidence="2 3" key="1">
    <citation type="journal article" date="2012" name="Science">
        <title>The Paleozoic origin of enzymatic lignin decomposition reconstructed from 31 fungal genomes.</title>
        <authorList>
            <person name="Floudas D."/>
            <person name="Binder M."/>
            <person name="Riley R."/>
            <person name="Barry K."/>
            <person name="Blanchette R.A."/>
            <person name="Henrissat B."/>
            <person name="Martinez A.T."/>
            <person name="Otillar R."/>
            <person name="Spatafora J.W."/>
            <person name="Yadav J.S."/>
            <person name="Aerts A."/>
            <person name="Benoit I."/>
            <person name="Boyd A."/>
            <person name="Carlson A."/>
            <person name="Copeland A."/>
            <person name="Coutinho P.M."/>
            <person name="de Vries R.P."/>
            <person name="Ferreira P."/>
            <person name="Findley K."/>
            <person name="Foster B."/>
            <person name="Gaskell J."/>
            <person name="Glotzer D."/>
            <person name="Gorecki P."/>
            <person name="Heitman J."/>
            <person name="Hesse C."/>
            <person name="Hori C."/>
            <person name="Igarashi K."/>
            <person name="Jurgens J.A."/>
            <person name="Kallen N."/>
            <person name="Kersten P."/>
            <person name="Kohler A."/>
            <person name="Kuees U."/>
            <person name="Kumar T.K.A."/>
            <person name="Kuo A."/>
            <person name="LaButti K."/>
            <person name="Larrondo L.F."/>
            <person name="Lindquist E."/>
            <person name="Ling A."/>
            <person name="Lombard V."/>
            <person name="Lucas S."/>
            <person name="Lundell T."/>
            <person name="Martin R."/>
            <person name="McLaughlin D.J."/>
            <person name="Morgenstern I."/>
            <person name="Morin E."/>
            <person name="Murat C."/>
            <person name="Nagy L.G."/>
            <person name="Nolan M."/>
            <person name="Ohm R.A."/>
            <person name="Patyshakuliyeva A."/>
            <person name="Rokas A."/>
            <person name="Ruiz-Duenas F.J."/>
            <person name="Sabat G."/>
            <person name="Salamov A."/>
            <person name="Samejima M."/>
            <person name="Schmutz J."/>
            <person name="Slot J.C."/>
            <person name="St John F."/>
            <person name="Stenlid J."/>
            <person name="Sun H."/>
            <person name="Sun S."/>
            <person name="Syed K."/>
            <person name="Tsang A."/>
            <person name="Wiebenga A."/>
            <person name="Young D."/>
            <person name="Pisabarro A."/>
            <person name="Eastwood D.C."/>
            <person name="Martin F."/>
            <person name="Cullen D."/>
            <person name="Grigoriev I.V."/>
            <person name="Hibbett D.S."/>
        </authorList>
    </citation>
    <scope>NUCLEOTIDE SEQUENCE [LARGE SCALE GENOMIC DNA]</scope>
    <source>
        <strain evidence="2 3">MD-104</strain>
    </source>
</reference>
<dbReference type="AlphaFoldDB" id="A0A2H3JPI3"/>
<dbReference type="Gene3D" id="3.30.710.10">
    <property type="entry name" value="Potassium Channel Kv1.1, Chain A"/>
    <property type="match status" value="1"/>
</dbReference>
<dbReference type="SMART" id="SM00225">
    <property type="entry name" value="BTB"/>
    <property type="match status" value="1"/>
</dbReference>
<evidence type="ECO:0000259" key="1">
    <source>
        <dbReference type="PROSITE" id="PS50097"/>
    </source>
</evidence>
<dbReference type="OMA" id="GHHCRES"/>
<organism evidence="2 3">
    <name type="scientific">Wolfiporia cocos (strain MD-104)</name>
    <name type="common">Brown rot fungus</name>
    <dbReference type="NCBI Taxonomy" id="742152"/>
    <lineage>
        <taxon>Eukaryota</taxon>
        <taxon>Fungi</taxon>
        <taxon>Dikarya</taxon>
        <taxon>Basidiomycota</taxon>
        <taxon>Agaricomycotina</taxon>
        <taxon>Agaricomycetes</taxon>
        <taxon>Polyporales</taxon>
        <taxon>Phaeolaceae</taxon>
        <taxon>Wolfiporia</taxon>
    </lineage>
</organism>
<name>A0A2H3JPI3_WOLCO</name>
<evidence type="ECO:0000313" key="2">
    <source>
        <dbReference type="EMBL" id="PCH44082.1"/>
    </source>
</evidence>
<dbReference type="InterPro" id="IPR011333">
    <property type="entry name" value="SKP1/BTB/POZ_sf"/>
</dbReference>
<dbReference type="Proteomes" id="UP000218811">
    <property type="component" value="Unassembled WGS sequence"/>
</dbReference>
<dbReference type="Pfam" id="PF00651">
    <property type="entry name" value="BTB"/>
    <property type="match status" value="1"/>
</dbReference>
<accession>A0A2H3JPI3</accession>
<keyword evidence="3" id="KW-1185">Reference proteome</keyword>
<sequence>MASATQRVTQLGELTRTDFWFADGNIVLVAQHAAFKVHRGQLERHSEVFRDLFSIPQPEKEDKIDGCPWVELHDSPSDVLHLLSALYDGLYFAKSSAANFCAISGVLRLSTKYMIEHLRQCCLLRLRHDWPSTLAGWDLREKEATDCLGRYAPRECYPHPILVIQLASELDLVDLLPAALYDLSRYGPRKIVSGTVPPHPYWSTALDAKAGEEPARICLSRQELCTTLLGREASQRYLAAFIDKELSARKVAPGCAHRADDNGRVCRESFYFIMLNILRSVGGIACGRDADPLFSLVQAVDMLSRTDFSDGTKQCALKLCGSCKAGFALAAARAREEVWTLIPEWFGLKKPSKPTEPSRQ</sequence>
<feature type="domain" description="BTB" evidence="1">
    <location>
        <begin position="24"/>
        <end position="95"/>
    </location>
</feature>
<gene>
    <name evidence="2" type="ORF">WOLCODRAFT_77004</name>
</gene>
<dbReference type="OrthoDB" id="3220652at2759"/>
<proteinExistence type="predicted"/>
<dbReference type="STRING" id="742152.A0A2H3JPI3"/>
<evidence type="ECO:0000313" key="3">
    <source>
        <dbReference type="Proteomes" id="UP000218811"/>
    </source>
</evidence>
<dbReference type="InterPro" id="IPR000210">
    <property type="entry name" value="BTB/POZ_dom"/>
</dbReference>
<dbReference type="SUPFAM" id="SSF54695">
    <property type="entry name" value="POZ domain"/>
    <property type="match status" value="1"/>
</dbReference>
<protein>
    <recommendedName>
        <fullName evidence="1">BTB domain-containing protein</fullName>
    </recommendedName>
</protein>